<dbReference type="Proteomes" id="UP001597546">
    <property type="component" value="Unassembled WGS sequence"/>
</dbReference>
<dbReference type="InterPro" id="IPR007788">
    <property type="entry name" value="QCT"/>
</dbReference>
<comment type="caution">
    <text evidence="1">The sequence shown here is derived from an EMBL/GenBank/DDBJ whole genome shotgun (WGS) entry which is preliminary data.</text>
</comment>
<keyword evidence="2" id="KW-1185">Reference proteome</keyword>
<evidence type="ECO:0000313" key="2">
    <source>
        <dbReference type="Proteomes" id="UP001597546"/>
    </source>
</evidence>
<dbReference type="Gene3D" id="2.130.10.10">
    <property type="entry name" value="YVTN repeat-like/Quinoprotein amine dehydrogenase"/>
    <property type="match status" value="1"/>
</dbReference>
<dbReference type="RefSeq" id="WP_379040948.1">
    <property type="nucleotide sequence ID" value="NZ_JBHSKW010000005.1"/>
</dbReference>
<accession>A0ABW5TMX7</accession>
<reference evidence="2" key="1">
    <citation type="journal article" date="2019" name="Int. J. Syst. Evol. Microbiol.">
        <title>The Global Catalogue of Microorganisms (GCM) 10K type strain sequencing project: providing services to taxonomists for standard genome sequencing and annotation.</title>
        <authorList>
            <consortium name="The Broad Institute Genomics Platform"/>
            <consortium name="The Broad Institute Genome Sequencing Center for Infectious Disease"/>
            <person name="Wu L."/>
            <person name="Ma J."/>
        </authorList>
    </citation>
    <scope>NUCLEOTIDE SEQUENCE [LARGE SCALE GENOMIC DNA]</scope>
    <source>
        <strain evidence="2">KCTC 42456</strain>
    </source>
</reference>
<dbReference type="Gene3D" id="2.60.40.10">
    <property type="entry name" value="Immunoglobulins"/>
    <property type="match status" value="1"/>
</dbReference>
<dbReference type="PANTHER" id="PTHR31270:SF1">
    <property type="entry name" value="GLUTAMINYL-PEPTIDE CYCLOTRANSFERASE"/>
    <property type="match status" value="1"/>
</dbReference>
<gene>
    <name evidence="1" type="ORF">ACFSSE_01320</name>
</gene>
<proteinExistence type="predicted"/>
<protein>
    <submittedName>
        <fullName evidence="1">Glutaminyl-peptide cyclotransferase</fullName>
    </submittedName>
</protein>
<dbReference type="SUPFAM" id="SSF75011">
    <property type="entry name" value="3-carboxy-cis,cis-mucoante lactonizing enzyme"/>
    <property type="match status" value="1"/>
</dbReference>
<name>A0ABW5TMX7_9SPHI</name>
<dbReference type="InterPro" id="IPR013783">
    <property type="entry name" value="Ig-like_fold"/>
</dbReference>
<evidence type="ECO:0000313" key="1">
    <source>
        <dbReference type="EMBL" id="MFD2730333.1"/>
    </source>
</evidence>
<dbReference type="InterPro" id="IPR015943">
    <property type="entry name" value="WD40/YVTN_repeat-like_dom_sf"/>
</dbReference>
<organism evidence="1 2">
    <name type="scientific">Pedobacter alpinus</name>
    <dbReference type="NCBI Taxonomy" id="1590643"/>
    <lineage>
        <taxon>Bacteria</taxon>
        <taxon>Pseudomonadati</taxon>
        <taxon>Bacteroidota</taxon>
        <taxon>Sphingobacteriia</taxon>
        <taxon>Sphingobacteriales</taxon>
        <taxon>Sphingobacteriaceae</taxon>
        <taxon>Pedobacter</taxon>
    </lineage>
</organism>
<dbReference type="PANTHER" id="PTHR31270">
    <property type="entry name" value="GLUTAMINYL-PEPTIDE CYCLOTRANSFERASE"/>
    <property type="match status" value="1"/>
</dbReference>
<dbReference type="EMBL" id="JBHULV010000008">
    <property type="protein sequence ID" value="MFD2730333.1"/>
    <property type="molecule type" value="Genomic_DNA"/>
</dbReference>
<dbReference type="Pfam" id="PF05096">
    <property type="entry name" value="Glu_cyclase_2"/>
    <property type="match status" value="1"/>
</dbReference>
<sequence length="369" mass="41317">MALFKAKFYFSYSHPVISMNYKNIIGLFILSTTFLLFSCNDDKKASPSSSYFTSPESGDVIKAGDEINLKLSFADGLVDSIQYYLDTVKVATKTDTAQFNLPSAGLSLGSRLITAKIYRKGVAEEVTSNVVLLSRIKPKQYGYKIIKTYPHSTTSYVEGLEYHDGVFYESAGDYGNSSLRKVSLDGKVLQQKDVDKQYFAEGMTVIGDKIIQLTYKEKVGFEYDKATFKLLKTFPYNHAAEGWGLTFDGETVYNTDGSNRIFRLDKNTYMPKGIIEVYDEKGPVTGLNELEWIDGKIYANIYTSELIAIINPKTGEVEAYINMMGLPHGPLGDPDQDVLNGIAYDKAGKRLFVTGKKWDKLFHVELVPL</sequence>